<dbReference type="EMBL" id="JBEPLY010000013">
    <property type="protein sequence ID" value="MET3601355.1"/>
    <property type="molecule type" value="Genomic_DNA"/>
</dbReference>
<dbReference type="Proteomes" id="UP001549164">
    <property type="component" value="Unassembled WGS sequence"/>
</dbReference>
<feature type="transmembrane region" description="Helical" evidence="1">
    <location>
        <begin position="147"/>
        <end position="165"/>
    </location>
</feature>
<feature type="domain" description="EamA" evidence="2">
    <location>
        <begin position="4"/>
        <end position="138"/>
    </location>
</feature>
<gene>
    <name evidence="3" type="ORF">ABID12_003313</name>
</gene>
<dbReference type="RefSeq" id="WP_106308527.1">
    <property type="nucleotide sequence ID" value="NZ_JBEPLY010000013.1"/>
</dbReference>
<evidence type="ECO:0000256" key="1">
    <source>
        <dbReference type="SAM" id="Phobius"/>
    </source>
</evidence>
<feature type="transmembrane region" description="Helical" evidence="1">
    <location>
        <begin position="204"/>
        <end position="223"/>
    </location>
</feature>
<keyword evidence="1" id="KW-1133">Transmembrane helix</keyword>
<evidence type="ECO:0000313" key="4">
    <source>
        <dbReference type="Proteomes" id="UP001549164"/>
    </source>
</evidence>
<dbReference type="InterPro" id="IPR000620">
    <property type="entry name" value="EamA_dom"/>
</dbReference>
<dbReference type="SUPFAM" id="SSF103481">
    <property type="entry name" value="Multidrug resistance efflux transporter EmrE"/>
    <property type="match status" value="2"/>
</dbReference>
<dbReference type="Pfam" id="PF00892">
    <property type="entry name" value="EamA"/>
    <property type="match status" value="2"/>
</dbReference>
<organism evidence="3 4">
    <name type="scientific">Martelella mangrovi</name>
    <dbReference type="NCBI Taxonomy" id="1397477"/>
    <lineage>
        <taxon>Bacteria</taxon>
        <taxon>Pseudomonadati</taxon>
        <taxon>Pseudomonadota</taxon>
        <taxon>Alphaproteobacteria</taxon>
        <taxon>Hyphomicrobiales</taxon>
        <taxon>Aurantimonadaceae</taxon>
        <taxon>Martelella</taxon>
    </lineage>
</organism>
<reference evidence="3 4" key="1">
    <citation type="submission" date="2024-06" db="EMBL/GenBank/DDBJ databases">
        <title>Genomic Encyclopedia of Type Strains, Phase IV (KMG-IV): sequencing the most valuable type-strain genomes for metagenomic binning, comparative biology and taxonomic classification.</title>
        <authorList>
            <person name="Goeker M."/>
        </authorList>
    </citation>
    <scope>NUCLEOTIDE SEQUENCE [LARGE SCALE GENOMIC DNA]</scope>
    <source>
        <strain evidence="3 4">DSM 28102</strain>
    </source>
</reference>
<keyword evidence="4" id="KW-1185">Reference proteome</keyword>
<feature type="transmembrane region" description="Helical" evidence="1">
    <location>
        <begin position="33"/>
        <end position="52"/>
    </location>
</feature>
<feature type="domain" description="EamA" evidence="2">
    <location>
        <begin position="153"/>
        <end position="275"/>
    </location>
</feature>
<feature type="transmembrane region" description="Helical" evidence="1">
    <location>
        <begin position="72"/>
        <end position="92"/>
    </location>
</feature>
<feature type="transmembrane region" description="Helical" evidence="1">
    <location>
        <begin position="98"/>
        <end position="116"/>
    </location>
</feature>
<feature type="transmembrane region" description="Helical" evidence="1">
    <location>
        <begin position="235"/>
        <end position="254"/>
    </location>
</feature>
<name>A0ABV2IEL8_9HYPH</name>
<protein>
    <submittedName>
        <fullName evidence="3">Drug/metabolite transporter (DMT)-like permease</fullName>
    </submittedName>
</protein>
<dbReference type="PANTHER" id="PTHR22911:SF103">
    <property type="entry name" value="BLR2811 PROTEIN"/>
    <property type="match status" value="1"/>
</dbReference>
<feature type="transmembrane region" description="Helical" evidence="1">
    <location>
        <begin position="177"/>
        <end position="198"/>
    </location>
</feature>
<feature type="transmembrane region" description="Helical" evidence="1">
    <location>
        <begin position="123"/>
        <end position="141"/>
    </location>
</feature>
<accession>A0ABV2IEL8</accession>
<feature type="transmembrane region" description="Helical" evidence="1">
    <location>
        <begin position="260"/>
        <end position="278"/>
    </location>
</feature>
<dbReference type="InterPro" id="IPR037185">
    <property type="entry name" value="EmrE-like"/>
</dbReference>
<sequence length="299" mass="32496">MKASGVVLAFGAISIFAIQDAITRHLGPLYSPLFIAMVRYWAFGVFVILLAARMPGGFRKAVATEHPTLQIWRSFLLVAQILISIISFALVGLAQSQAIFMSAPLVVALLSVPLLGERVGWRRWVAIVIGLCGVLIVIDPFGEEFTLVTLVPVGCCFTFALYSLFTRLAGRYDSPEVSLFYTGVVGMVLTSLIGPFFWEDVPLADWGWLIALCATGISGHYLLIRALAVTEAVTVQTITYLQLVYGSLFGVLLFKEQLTVHMVVGALIVVGAGVFTIWREHVLKQRQGASSTEAALAGR</sequence>
<evidence type="ECO:0000313" key="3">
    <source>
        <dbReference type="EMBL" id="MET3601355.1"/>
    </source>
</evidence>
<comment type="caution">
    <text evidence="3">The sequence shown here is derived from an EMBL/GenBank/DDBJ whole genome shotgun (WGS) entry which is preliminary data.</text>
</comment>
<keyword evidence="1" id="KW-0472">Membrane</keyword>
<dbReference type="PANTHER" id="PTHR22911">
    <property type="entry name" value="ACYL-MALONYL CONDENSING ENZYME-RELATED"/>
    <property type="match status" value="1"/>
</dbReference>
<proteinExistence type="predicted"/>
<keyword evidence="1" id="KW-0812">Transmembrane</keyword>
<evidence type="ECO:0000259" key="2">
    <source>
        <dbReference type="Pfam" id="PF00892"/>
    </source>
</evidence>